<organism evidence="2 3">
    <name type="scientific">Agrocybe pediades</name>
    <dbReference type="NCBI Taxonomy" id="84607"/>
    <lineage>
        <taxon>Eukaryota</taxon>
        <taxon>Fungi</taxon>
        <taxon>Dikarya</taxon>
        <taxon>Basidiomycota</taxon>
        <taxon>Agaricomycotina</taxon>
        <taxon>Agaricomycetes</taxon>
        <taxon>Agaricomycetidae</taxon>
        <taxon>Agaricales</taxon>
        <taxon>Agaricineae</taxon>
        <taxon>Strophariaceae</taxon>
        <taxon>Agrocybe</taxon>
    </lineage>
</organism>
<dbReference type="Gene3D" id="2.60.200.20">
    <property type="match status" value="1"/>
</dbReference>
<dbReference type="InterPro" id="IPR051176">
    <property type="entry name" value="Cent_Immune-Sig_Mod"/>
</dbReference>
<evidence type="ECO:0000259" key="1">
    <source>
        <dbReference type="PROSITE" id="PS50006"/>
    </source>
</evidence>
<dbReference type="Pfam" id="PF00498">
    <property type="entry name" value="FHA"/>
    <property type="match status" value="1"/>
</dbReference>
<gene>
    <name evidence="2" type="ORF">D9613_012338</name>
</gene>
<dbReference type="AlphaFoldDB" id="A0A8H4QEY5"/>
<accession>A0A8H4QEY5</accession>
<reference evidence="2 3" key="1">
    <citation type="submission" date="2019-12" db="EMBL/GenBank/DDBJ databases">
        <authorList>
            <person name="Floudas D."/>
            <person name="Bentzer J."/>
            <person name="Ahren D."/>
            <person name="Johansson T."/>
            <person name="Persson P."/>
            <person name="Tunlid A."/>
        </authorList>
    </citation>
    <scope>NUCLEOTIDE SEQUENCE [LARGE SCALE GENOMIC DNA]</scope>
    <source>
        <strain evidence="2 3">CBS 102.39</strain>
    </source>
</reference>
<dbReference type="Proteomes" id="UP000521872">
    <property type="component" value="Unassembled WGS sequence"/>
</dbReference>
<dbReference type="InterPro" id="IPR008984">
    <property type="entry name" value="SMAD_FHA_dom_sf"/>
</dbReference>
<protein>
    <recommendedName>
        <fullName evidence="1">FHA domain-containing protein</fullName>
    </recommendedName>
</protein>
<dbReference type="EMBL" id="JAACJL010000061">
    <property type="protein sequence ID" value="KAF4609550.1"/>
    <property type="molecule type" value="Genomic_DNA"/>
</dbReference>
<dbReference type="PANTHER" id="PTHR15715:SF37">
    <property type="entry name" value="LD47843P"/>
    <property type="match status" value="1"/>
</dbReference>
<keyword evidence="3" id="KW-1185">Reference proteome</keyword>
<feature type="domain" description="FHA" evidence="1">
    <location>
        <begin position="75"/>
        <end position="123"/>
    </location>
</feature>
<evidence type="ECO:0000313" key="2">
    <source>
        <dbReference type="EMBL" id="KAF4609550.1"/>
    </source>
</evidence>
<dbReference type="InterPro" id="IPR000253">
    <property type="entry name" value="FHA_dom"/>
</dbReference>
<sequence length="174" mass="19099">MPGMAATASTSANAGFIFANTHRIRLVAHLDSPQEFRFDAMEINLKEGGPALRIGRGGFSLFKFKWDQPEARLPGRVLNSNKLGFRSKVVSRAHAEIWVEAGGKLFIRDMKSSGGTYLNGIRLSPAKTESPIFEVKDGDILQLGVDYCGGVVNFYQAVKMRIVIGRNADAIRVK</sequence>
<dbReference type="SMART" id="SM00240">
    <property type="entry name" value="FHA"/>
    <property type="match status" value="1"/>
</dbReference>
<comment type="caution">
    <text evidence="2">The sequence shown here is derived from an EMBL/GenBank/DDBJ whole genome shotgun (WGS) entry which is preliminary data.</text>
</comment>
<dbReference type="PROSITE" id="PS50006">
    <property type="entry name" value="FHA_DOMAIN"/>
    <property type="match status" value="1"/>
</dbReference>
<dbReference type="PANTHER" id="PTHR15715">
    <property type="entry name" value="CENTROSOMAL PROTEIN OF 170 KDA"/>
    <property type="match status" value="1"/>
</dbReference>
<name>A0A8H4QEY5_9AGAR</name>
<evidence type="ECO:0000313" key="3">
    <source>
        <dbReference type="Proteomes" id="UP000521872"/>
    </source>
</evidence>
<proteinExistence type="predicted"/>
<dbReference type="SUPFAM" id="SSF49879">
    <property type="entry name" value="SMAD/FHA domain"/>
    <property type="match status" value="1"/>
</dbReference>